<feature type="non-terminal residue" evidence="1">
    <location>
        <position position="128"/>
    </location>
</feature>
<keyword evidence="2" id="KW-1185">Reference proteome</keyword>
<proteinExistence type="predicted"/>
<keyword evidence="1" id="KW-0418">Kinase</keyword>
<dbReference type="AlphaFoldDB" id="A0A392RAN0"/>
<name>A0A392RAN0_9FABA</name>
<comment type="caution">
    <text evidence="1">The sequence shown here is derived from an EMBL/GenBank/DDBJ whole genome shotgun (WGS) entry which is preliminary data.</text>
</comment>
<dbReference type="Proteomes" id="UP000265520">
    <property type="component" value="Unassembled WGS sequence"/>
</dbReference>
<evidence type="ECO:0000313" key="1">
    <source>
        <dbReference type="EMBL" id="MCI33257.1"/>
    </source>
</evidence>
<keyword evidence="1" id="KW-0675">Receptor</keyword>
<organism evidence="1 2">
    <name type="scientific">Trifolium medium</name>
    <dbReference type="NCBI Taxonomy" id="97028"/>
    <lineage>
        <taxon>Eukaryota</taxon>
        <taxon>Viridiplantae</taxon>
        <taxon>Streptophyta</taxon>
        <taxon>Embryophyta</taxon>
        <taxon>Tracheophyta</taxon>
        <taxon>Spermatophyta</taxon>
        <taxon>Magnoliopsida</taxon>
        <taxon>eudicotyledons</taxon>
        <taxon>Gunneridae</taxon>
        <taxon>Pentapetalae</taxon>
        <taxon>rosids</taxon>
        <taxon>fabids</taxon>
        <taxon>Fabales</taxon>
        <taxon>Fabaceae</taxon>
        <taxon>Papilionoideae</taxon>
        <taxon>50 kb inversion clade</taxon>
        <taxon>NPAAA clade</taxon>
        <taxon>Hologalegina</taxon>
        <taxon>IRL clade</taxon>
        <taxon>Trifolieae</taxon>
        <taxon>Trifolium</taxon>
    </lineage>
</organism>
<evidence type="ECO:0000313" key="2">
    <source>
        <dbReference type="Proteomes" id="UP000265520"/>
    </source>
</evidence>
<sequence>MNFNLISIFVPLAFFKPLGYHRVSSPTLQSFRLNCNTSLDNKAHCAICTSKRSEVFTTYLTGIVPDNVSDCRSYTAIYADSLSDDFGPTNPGTAKCLFGPDFTSSGALLWGLVLVHELYFGLHIQFLH</sequence>
<dbReference type="EMBL" id="LXQA010202913">
    <property type="protein sequence ID" value="MCI33257.1"/>
    <property type="molecule type" value="Genomic_DNA"/>
</dbReference>
<dbReference type="GO" id="GO:0016301">
    <property type="term" value="F:kinase activity"/>
    <property type="evidence" value="ECO:0007669"/>
    <property type="project" value="UniProtKB-KW"/>
</dbReference>
<protein>
    <submittedName>
        <fullName evidence="1">Putative LRR receptor-like serine/threonine-protein kinase</fullName>
    </submittedName>
</protein>
<keyword evidence="1" id="KW-0808">Transferase</keyword>
<accession>A0A392RAN0</accession>
<reference evidence="1 2" key="1">
    <citation type="journal article" date="2018" name="Front. Plant Sci.">
        <title>Red Clover (Trifolium pratense) and Zigzag Clover (T. medium) - A Picture of Genomic Similarities and Differences.</title>
        <authorList>
            <person name="Dluhosova J."/>
            <person name="Istvanek J."/>
            <person name="Nedelnik J."/>
            <person name="Repkova J."/>
        </authorList>
    </citation>
    <scope>NUCLEOTIDE SEQUENCE [LARGE SCALE GENOMIC DNA]</scope>
    <source>
        <strain evidence="2">cv. 10/8</strain>
        <tissue evidence="1">Leaf</tissue>
    </source>
</reference>